<reference evidence="1" key="1">
    <citation type="submission" date="2016-04" db="EMBL/GenBank/DDBJ databases">
        <authorList>
            <person name="Evans L.H."/>
            <person name="Alamgir A."/>
            <person name="Owens N."/>
            <person name="Weber N.D."/>
            <person name="Virtaneva K."/>
            <person name="Barbian K."/>
            <person name="Babar A."/>
            <person name="Rosenke K."/>
        </authorList>
    </citation>
    <scope>NUCLEOTIDE SEQUENCE [LARGE SCALE GENOMIC DNA]</scope>
    <source>
        <strain evidence="1">CBS 101.48</strain>
    </source>
</reference>
<accession>A0A163JNA0</accession>
<dbReference type="EMBL" id="LT553674">
    <property type="protein sequence ID" value="SAM02121.1"/>
    <property type="molecule type" value="Genomic_DNA"/>
</dbReference>
<evidence type="ECO:0008006" key="3">
    <source>
        <dbReference type="Google" id="ProtNLM"/>
    </source>
</evidence>
<dbReference type="OrthoDB" id="408152at2759"/>
<proteinExistence type="predicted"/>
<organism evidence="1">
    <name type="scientific">Absidia glauca</name>
    <name type="common">Pin mould</name>
    <dbReference type="NCBI Taxonomy" id="4829"/>
    <lineage>
        <taxon>Eukaryota</taxon>
        <taxon>Fungi</taxon>
        <taxon>Fungi incertae sedis</taxon>
        <taxon>Mucoromycota</taxon>
        <taxon>Mucoromycotina</taxon>
        <taxon>Mucoromycetes</taxon>
        <taxon>Mucorales</taxon>
        <taxon>Cunninghamellaceae</taxon>
        <taxon>Absidia</taxon>
    </lineage>
</organism>
<protein>
    <recommendedName>
        <fullName evidence="3">Sulfotransferase domain-containing protein</fullName>
    </recommendedName>
</protein>
<dbReference type="OMA" id="ANWDEVY"/>
<dbReference type="AlphaFoldDB" id="A0A163JNA0"/>
<dbReference type="Proteomes" id="UP000078561">
    <property type="component" value="Unassembled WGS sequence"/>
</dbReference>
<evidence type="ECO:0000313" key="2">
    <source>
        <dbReference type="Proteomes" id="UP000078561"/>
    </source>
</evidence>
<sequence length="230" mass="26219">MTLQVIGAGLGRTGTQSLGVALEILGYRTHSMVKVLTDPTQDPGVWLRAKEQPSAHQDEWETVYGNYDAAVGWPTATFYKKLMDKYPDAKVILTLRDANEWFDLMLNTIFTQVNFQLPINSPHHLNHAVAMLKDVVLDGQAPNPLDVEADRAKFIRMYNDHIEEVKQYVPADKMLVMELNEGWDRLCAFLKKPVPDMPYPSLNYADDFGTKFYSILEELNDNLKKLDDQV</sequence>
<gene>
    <name evidence="1" type="primary">ABSGL_07884.1 scaffold 9181</name>
</gene>
<dbReference type="Pfam" id="PF17784">
    <property type="entry name" value="Sulfotransfer_4"/>
    <property type="match status" value="1"/>
</dbReference>
<keyword evidence="2" id="KW-1185">Reference proteome</keyword>
<dbReference type="InterPro" id="IPR027417">
    <property type="entry name" value="P-loop_NTPase"/>
</dbReference>
<name>A0A163JNA0_ABSGL</name>
<dbReference type="SUPFAM" id="SSF52540">
    <property type="entry name" value="P-loop containing nucleoside triphosphate hydrolases"/>
    <property type="match status" value="1"/>
</dbReference>
<dbReference type="PANTHER" id="PTHR36978">
    <property type="entry name" value="P-LOOP CONTAINING NUCLEOTIDE TRIPHOSPHATE HYDROLASE"/>
    <property type="match status" value="1"/>
</dbReference>
<evidence type="ECO:0000313" key="1">
    <source>
        <dbReference type="EMBL" id="SAM02121.1"/>
    </source>
</evidence>
<dbReference type="STRING" id="4829.A0A163JNA0"/>
<dbReference type="InterPro" id="IPR040632">
    <property type="entry name" value="Sulfotransfer_4"/>
</dbReference>
<dbReference type="PANTHER" id="PTHR36978:SF4">
    <property type="entry name" value="P-LOOP CONTAINING NUCLEOSIDE TRIPHOSPHATE HYDROLASE PROTEIN"/>
    <property type="match status" value="1"/>
</dbReference>
<dbReference type="Gene3D" id="3.40.50.300">
    <property type="entry name" value="P-loop containing nucleotide triphosphate hydrolases"/>
    <property type="match status" value="1"/>
</dbReference>
<dbReference type="InParanoid" id="A0A163JNA0"/>